<evidence type="ECO:0000256" key="1">
    <source>
        <dbReference type="SAM" id="SignalP"/>
    </source>
</evidence>
<dbReference type="InterPro" id="IPR024289">
    <property type="entry name" value="DUF3828"/>
</dbReference>
<comment type="caution">
    <text evidence="3">The sequence shown here is derived from an EMBL/GenBank/DDBJ whole genome shotgun (WGS) entry which is preliminary data.</text>
</comment>
<dbReference type="EMBL" id="JALAZD010000001">
    <property type="protein sequence ID" value="MCI0127807.1"/>
    <property type="molecule type" value="Genomic_DNA"/>
</dbReference>
<feature type="domain" description="DUF3828" evidence="2">
    <location>
        <begin position="43"/>
        <end position="135"/>
    </location>
</feature>
<proteinExistence type="predicted"/>
<evidence type="ECO:0000313" key="4">
    <source>
        <dbReference type="Proteomes" id="UP001156140"/>
    </source>
</evidence>
<dbReference type="AlphaFoldDB" id="A0AA41QMX8"/>
<keyword evidence="1" id="KW-0732">Signal</keyword>
<feature type="signal peptide" evidence="1">
    <location>
        <begin position="1"/>
        <end position="20"/>
    </location>
</feature>
<keyword evidence="4" id="KW-1185">Reference proteome</keyword>
<feature type="chain" id="PRO_5041447794" evidence="1">
    <location>
        <begin position="21"/>
        <end position="155"/>
    </location>
</feature>
<accession>A0AA41QMX8</accession>
<dbReference type="RefSeq" id="WP_281736164.1">
    <property type="nucleotide sequence ID" value="NZ_JAKETQ010000001.1"/>
</dbReference>
<sequence length="155" mass="16980">MRIVIAALGLLLALAAPAFAANYTTPRELLESIYQSYATDTFPQDSEEIYSSHLKGLFAADRERTPEGEIGALDFDPFVNGQDYDLADLVIDEPVVSGETATSTVRFVNLGEKNVLDISMVREADGWKIDNVESVEGEVQWKLTEILGEIPAVAQ</sequence>
<dbReference type="Gene3D" id="3.10.450.50">
    <property type="match status" value="1"/>
</dbReference>
<gene>
    <name evidence="3" type="ORF">ML536_13325</name>
</gene>
<evidence type="ECO:0000259" key="2">
    <source>
        <dbReference type="Pfam" id="PF12883"/>
    </source>
</evidence>
<name>A0AA41QMX8_9HYPH</name>
<evidence type="ECO:0000313" key="3">
    <source>
        <dbReference type="EMBL" id="MCI0127807.1"/>
    </source>
</evidence>
<organism evidence="3 4">
    <name type="scientific">Paradevosia shaoguanensis</name>
    <dbReference type="NCBI Taxonomy" id="1335043"/>
    <lineage>
        <taxon>Bacteria</taxon>
        <taxon>Pseudomonadati</taxon>
        <taxon>Pseudomonadota</taxon>
        <taxon>Alphaproteobacteria</taxon>
        <taxon>Hyphomicrobiales</taxon>
        <taxon>Devosiaceae</taxon>
        <taxon>Paradevosia</taxon>
    </lineage>
</organism>
<dbReference type="Proteomes" id="UP001156140">
    <property type="component" value="Unassembled WGS sequence"/>
</dbReference>
<reference evidence="3" key="1">
    <citation type="submission" date="2022-03" db="EMBL/GenBank/DDBJ databases">
        <title>The complete genome sequence of a Methyloterrigena soli.</title>
        <authorList>
            <person name="Zi Z."/>
        </authorList>
    </citation>
    <scope>NUCLEOTIDE SEQUENCE</scope>
    <source>
        <strain evidence="3">M48</strain>
    </source>
</reference>
<dbReference type="Pfam" id="PF12883">
    <property type="entry name" value="DUF3828"/>
    <property type="match status" value="1"/>
</dbReference>
<protein>
    <submittedName>
        <fullName evidence="3">YbjP/YqhG family protein</fullName>
    </submittedName>
</protein>